<evidence type="ECO:0000313" key="3">
    <source>
        <dbReference type="EMBL" id="MEZ0164715.1"/>
    </source>
</evidence>
<dbReference type="Gene3D" id="3.20.20.80">
    <property type="entry name" value="Glycosidases"/>
    <property type="match status" value="1"/>
</dbReference>
<keyword evidence="4" id="KW-1185">Reference proteome</keyword>
<accession>A0ABV4GZH1</accession>
<dbReference type="InterPro" id="IPR035992">
    <property type="entry name" value="Ricin_B-like_lectins"/>
</dbReference>
<dbReference type="SUPFAM" id="SSF51445">
    <property type="entry name" value="(Trans)glycosidases"/>
    <property type="match status" value="1"/>
</dbReference>
<protein>
    <submittedName>
        <fullName evidence="3">Glycosyl hydrolase</fullName>
    </submittedName>
</protein>
<feature type="region of interest" description="Disordered" evidence="1">
    <location>
        <begin position="29"/>
        <end position="65"/>
    </location>
</feature>
<evidence type="ECO:0000259" key="2">
    <source>
        <dbReference type="Pfam" id="PF11790"/>
    </source>
</evidence>
<comment type="caution">
    <text evidence="3">The sequence shown here is derived from an EMBL/GenBank/DDBJ whole genome shotgun (WGS) entry which is preliminary data.</text>
</comment>
<dbReference type="RefSeq" id="WP_370440951.1">
    <property type="nucleotide sequence ID" value="NZ_JBGFTU010000007.1"/>
</dbReference>
<dbReference type="EMBL" id="JBGFTU010000007">
    <property type="protein sequence ID" value="MEZ0164715.1"/>
    <property type="molecule type" value="Genomic_DNA"/>
</dbReference>
<keyword evidence="3" id="KW-0378">Hydrolase</keyword>
<evidence type="ECO:0000256" key="1">
    <source>
        <dbReference type="SAM" id="MobiDB-lite"/>
    </source>
</evidence>
<name>A0ABV4GZH1_9ACTN</name>
<dbReference type="PANTHER" id="PTHR34154">
    <property type="entry name" value="ALKALI-SENSITIVE LINKAGE PROTEIN 1"/>
    <property type="match status" value="1"/>
</dbReference>
<evidence type="ECO:0000313" key="4">
    <source>
        <dbReference type="Proteomes" id="UP001565927"/>
    </source>
</evidence>
<dbReference type="InterPro" id="IPR024655">
    <property type="entry name" value="Asl1_glyco_hydro_catalytic"/>
</dbReference>
<feature type="compositionally biased region" description="Low complexity" evidence="1">
    <location>
        <begin position="29"/>
        <end position="50"/>
    </location>
</feature>
<dbReference type="InterPro" id="IPR053183">
    <property type="entry name" value="ASL1"/>
</dbReference>
<dbReference type="Gene3D" id="2.80.10.50">
    <property type="match status" value="1"/>
</dbReference>
<organism evidence="3 4">
    <name type="scientific">Kineococcus halophytocola</name>
    <dbReference type="NCBI Taxonomy" id="3234027"/>
    <lineage>
        <taxon>Bacteria</taxon>
        <taxon>Bacillati</taxon>
        <taxon>Actinomycetota</taxon>
        <taxon>Actinomycetes</taxon>
        <taxon>Kineosporiales</taxon>
        <taxon>Kineosporiaceae</taxon>
        <taxon>Kineococcus</taxon>
    </lineage>
</organism>
<proteinExistence type="predicted"/>
<dbReference type="Proteomes" id="UP001565927">
    <property type="component" value="Unassembled WGS sequence"/>
</dbReference>
<reference evidence="3 4" key="1">
    <citation type="submission" date="2024-07" db="EMBL/GenBank/DDBJ databases">
        <authorList>
            <person name="Thanompreechachai J."/>
            <person name="Duangmal K."/>
        </authorList>
    </citation>
    <scope>NUCLEOTIDE SEQUENCE [LARGE SCALE GENOMIC DNA]</scope>
    <source>
        <strain evidence="3 4">LSe6-4</strain>
    </source>
</reference>
<dbReference type="InterPro" id="IPR017853">
    <property type="entry name" value="GH"/>
</dbReference>
<dbReference type="Pfam" id="PF11790">
    <property type="entry name" value="Glyco_hydro_cc"/>
    <property type="match status" value="1"/>
</dbReference>
<feature type="domain" description="Asl1-like glycosyl hydrolase catalytic" evidence="2">
    <location>
        <begin position="77"/>
        <end position="301"/>
    </location>
</feature>
<dbReference type="PROSITE" id="PS50231">
    <property type="entry name" value="RICIN_B_LECTIN"/>
    <property type="match status" value="1"/>
</dbReference>
<dbReference type="GO" id="GO:0016787">
    <property type="term" value="F:hydrolase activity"/>
    <property type="evidence" value="ECO:0007669"/>
    <property type="project" value="UniProtKB-KW"/>
</dbReference>
<dbReference type="PANTHER" id="PTHR34154:SF3">
    <property type="entry name" value="ALKALI-SENSITIVE LINKAGE PROTEIN 1"/>
    <property type="match status" value="1"/>
</dbReference>
<sequence length="478" mass="50300">MQENVRRRLNVLVAIVLVVVPVTVLGPRSAPAPGTVPASSAGSPGSAEPPAVQPVTTPKKGVAATGDAAVPDRLAALGVSWYYDWSDGGGGPDGAQYVPMVWGSAEAADPARIAALTTGAQQGRYDSLLGFNEPDKTDQSNVTPEQALQLWPALESTGLRLGSPAPADYRDGWLDTFMRGAADRGLRVDFIALHYYPDFTDPHAVDGLVTMVEDVWRTWHRPVWITEIGAIDVSAWGLGPLHTAPSDALADSFMQRAAQALESSAAVERYAWFVADSQDPSCRWTTLYGADGNLSVHGATYARLAPAGGEGAGRGPARSRRVLNPLVGTFRIVDGDTHLALHAAAEPYDGTGAATRVVTSPESWGGAEQQWSFFPAGDGHYWITSLGRGDAVLQATASTRPDAPQVHDVVLTPRSWDTDEQRWSITPTGGGGHLITNVAHGVVLSVGTDRYGASGASTAVAVPGAGGEQPRGWHLEPV</sequence>
<gene>
    <name evidence="3" type="ORF">AB2L27_08050</name>
</gene>
<dbReference type="SUPFAM" id="SSF50370">
    <property type="entry name" value="Ricin B-like lectins"/>
    <property type="match status" value="1"/>
</dbReference>
<dbReference type="CDD" id="cd00161">
    <property type="entry name" value="beta-trefoil_Ricin-like"/>
    <property type="match status" value="1"/>
</dbReference>